<dbReference type="eggNOG" id="COG0229">
    <property type="taxonomic scope" value="Bacteria"/>
</dbReference>
<dbReference type="SMART" id="SM01321">
    <property type="entry name" value="Y1_Tnp"/>
    <property type="match status" value="1"/>
</dbReference>
<evidence type="ECO:0000313" key="10">
    <source>
        <dbReference type="Proteomes" id="UP000002724"/>
    </source>
</evidence>
<dbReference type="SUPFAM" id="SSF143422">
    <property type="entry name" value="Transposase IS200-like"/>
    <property type="match status" value="1"/>
</dbReference>
<organism evidence="9 10">
    <name type="scientific">Pelodictyon phaeoclathratiforme (strain DSM 5477 / BU-1)</name>
    <dbReference type="NCBI Taxonomy" id="324925"/>
    <lineage>
        <taxon>Bacteria</taxon>
        <taxon>Pseudomonadati</taxon>
        <taxon>Chlorobiota</taxon>
        <taxon>Chlorobiia</taxon>
        <taxon>Chlorobiales</taxon>
        <taxon>Chlorobiaceae</taxon>
        <taxon>Chlorobium/Pelodictyon group</taxon>
        <taxon>Pelodictyon</taxon>
    </lineage>
</organism>
<dbReference type="PANTHER" id="PTHR10173">
    <property type="entry name" value="METHIONINE SULFOXIDE REDUCTASE"/>
    <property type="match status" value="1"/>
</dbReference>
<keyword evidence="6 9" id="KW-0560">Oxidoreductase</keyword>
<evidence type="ECO:0000256" key="7">
    <source>
        <dbReference type="ARBA" id="ARBA00048488"/>
    </source>
</evidence>
<comment type="similarity">
    <text evidence="2">Belongs to the MsrB Met sulfoxide reductase family.</text>
</comment>
<evidence type="ECO:0000256" key="3">
    <source>
        <dbReference type="ARBA" id="ARBA00012499"/>
    </source>
</evidence>
<dbReference type="GO" id="GO:0033743">
    <property type="term" value="F:peptide-methionine (R)-S-oxide reductase activity"/>
    <property type="evidence" value="ECO:0007669"/>
    <property type="project" value="UniProtKB-EC"/>
</dbReference>
<dbReference type="Pfam" id="PF01797">
    <property type="entry name" value="Y1_Tnp"/>
    <property type="match status" value="1"/>
</dbReference>
<accession>B4SG72</accession>
<dbReference type="GO" id="GO:0046872">
    <property type="term" value="F:metal ion binding"/>
    <property type="evidence" value="ECO:0007669"/>
    <property type="project" value="UniProtKB-KW"/>
</dbReference>
<dbReference type="EC" id="1.8.4.12" evidence="3"/>
<dbReference type="eggNOG" id="COG1943">
    <property type="taxonomic scope" value="Bacteria"/>
</dbReference>
<dbReference type="GO" id="GO:0006979">
    <property type="term" value="P:response to oxidative stress"/>
    <property type="evidence" value="ECO:0007669"/>
    <property type="project" value="InterPro"/>
</dbReference>
<evidence type="ECO:0000256" key="6">
    <source>
        <dbReference type="ARBA" id="ARBA00023002"/>
    </source>
</evidence>
<proteinExistence type="inferred from homology"/>
<dbReference type="Gene3D" id="2.170.150.20">
    <property type="entry name" value="Peptide methionine sulfoxide reductase"/>
    <property type="match status" value="1"/>
</dbReference>
<protein>
    <recommendedName>
        <fullName evidence="3">peptide-methionine (R)-S-oxide reductase</fullName>
        <ecNumber evidence="3">1.8.4.12</ecNumber>
    </recommendedName>
</protein>
<dbReference type="Gene3D" id="3.30.70.1290">
    <property type="entry name" value="Transposase IS200-like"/>
    <property type="match status" value="1"/>
</dbReference>
<dbReference type="GO" id="GO:0006313">
    <property type="term" value="P:DNA transposition"/>
    <property type="evidence" value="ECO:0007669"/>
    <property type="project" value="InterPro"/>
</dbReference>
<dbReference type="EMBL" id="CP001110">
    <property type="protein sequence ID" value="ACF43383.1"/>
    <property type="molecule type" value="Genomic_DNA"/>
</dbReference>
<keyword evidence="5" id="KW-0862">Zinc</keyword>
<dbReference type="SUPFAM" id="SSF51316">
    <property type="entry name" value="Mss4-like"/>
    <property type="match status" value="1"/>
</dbReference>
<comment type="cofactor">
    <cofactor evidence="1">
        <name>Zn(2+)</name>
        <dbReference type="ChEBI" id="CHEBI:29105"/>
    </cofactor>
</comment>
<dbReference type="NCBIfam" id="TIGR00357">
    <property type="entry name" value="peptide-methionine (R)-S-oxide reductase MsrB"/>
    <property type="match status" value="1"/>
</dbReference>
<dbReference type="InterPro" id="IPR036515">
    <property type="entry name" value="Transposase_17_sf"/>
</dbReference>
<gene>
    <name evidence="9" type="ordered locus">Ppha_1104</name>
</gene>
<dbReference type="InterPro" id="IPR002579">
    <property type="entry name" value="Met_Sox_Rdtase_MsrB_dom"/>
</dbReference>
<evidence type="ECO:0000256" key="4">
    <source>
        <dbReference type="ARBA" id="ARBA00022723"/>
    </source>
</evidence>
<dbReference type="FunFam" id="2.170.150.20:FF:000001">
    <property type="entry name" value="Peptide methionine sulfoxide reductase MsrB"/>
    <property type="match status" value="1"/>
</dbReference>
<dbReference type="InterPro" id="IPR028427">
    <property type="entry name" value="Met_Sox_Rdtase_MsrB"/>
</dbReference>
<sequence length="506" mass="57128">MPRGARLDAPGTLHHVMVRGIEGCRIVMDDTDRDQFVLRMGRLAKATGTEIYAWALMINHAHILLKSSEEGLSSFMRKLLSGYATVYNRRHKRYGHLFQNRYKSIVCEEEPYFVRLVSYIHLNPLRAGIVHSLEELDQHRWSGHAVIMKQCNHEWQESDFVLRFFGEKEGMAREAYRLFVEAESRKGEQPELTGGGLIRSTGGWSEVKSLRQRGEKQFGDERILGSSAFVREILDQADDSVKALIPASNFSQDAAEELRKRCGECGVALQLMESGSKRDECTALRKELAVKFIREFGLSYAETARQLGVSTSAVNQIFRRLARTTLFILMTIVTLSACNGAAPPTITEKPKAMTEKQHPANPYYSRTDTTSLNLSDAIWKEVLSPAVYEVARHGSTEQAFSGKYWDYEGRGSYFCAACGNMLFRSDAKFATTCGWPSFFETLRPNSVLYRKDSSFGMERTEVVCGRCKAHLGHVFDDGPPPTGKRFCMNSVILEFEPDKSSSKKQP</sequence>
<feature type="domain" description="MsrB" evidence="8">
    <location>
        <begin position="376"/>
        <end position="498"/>
    </location>
</feature>
<dbReference type="STRING" id="324925.Ppha_1104"/>
<dbReference type="PROSITE" id="PS51790">
    <property type="entry name" value="MSRB"/>
    <property type="match status" value="1"/>
</dbReference>
<dbReference type="KEGG" id="pph:Ppha_1104"/>
<dbReference type="InterPro" id="IPR011057">
    <property type="entry name" value="Mss4-like_sf"/>
</dbReference>
<dbReference type="Pfam" id="PF01641">
    <property type="entry name" value="SelR"/>
    <property type="match status" value="1"/>
</dbReference>
<evidence type="ECO:0000256" key="5">
    <source>
        <dbReference type="ARBA" id="ARBA00022833"/>
    </source>
</evidence>
<dbReference type="PANTHER" id="PTHR10173:SF52">
    <property type="entry name" value="METHIONINE-R-SULFOXIDE REDUCTASE B1"/>
    <property type="match status" value="1"/>
</dbReference>
<dbReference type="GO" id="GO:0004803">
    <property type="term" value="F:transposase activity"/>
    <property type="evidence" value="ECO:0007669"/>
    <property type="project" value="InterPro"/>
</dbReference>
<dbReference type="GO" id="GO:0003677">
    <property type="term" value="F:DNA binding"/>
    <property type="evidence" value="ECO:0007669"/>
    <property type="project" value="InterPro"/>
</dbReference>
<dbReference type="InterPro" id="IPR002686">
    <property type="entry name" value="Transposase_17"/>
</dbReference>
<keyword evidence="4" id="KW-0479">Metal-binding</keyword>
<dbReference type="AlphaFoldDB" id="B4SG72"/>
<name>B4SG72_PELPB</name>
<reference evidence="9 10" key="1">
    <citation type="submission" date="2008-06" db="EMBL/GenBank/DDBJ databases">
        <title>Complete sequence of Pelodictyon phaeoclathratiforme BU-1.</title>
        <authorList>
            <consortium name="US DOE Joint Genome Institute"/>
            <person name="Lucas S."/>
            <person name="Copeland A."/>
            <person name="Lapidus A."/>
            <person name="Glavina del Rio T."/>
            <person name="Dalin E."/>
            <person name="Tice H."/>
            <person name="Bruce D."/>
            <person name="Goodwin L."/>
            <person name="Pitluck S."/>
            <person name="Schmutz J."/>
            <person name="Larimer F."/>
            <person name="Land M."/>
            <person name="Hauser L."/>
            <person name="Kyrpides N."/>
            <person name="Mikhailova N."/>
            <person name="Liu Z."/>
            <person name="Li T."/>
            <person name="Zhao F."/>
            <person name="Overmann J."/>
            <person name="Bryant D.A."/>
            <person name="Richardson P."/>
        </authorList>
    </citation>
    <scope>NUCLEOTIDE SEQUENCE [LARGE SCALE GENOMIC DNA]</scope>
    <source>
        <strain evidence="10">DSM 5477 / BU-1</strain>
    </source>
</reference>
<dbReference type="HOGENOM" id="CLU_538458_0_0_10"/>
<evidence type="ECO:0000256" key="1">
    <source>
        <dbReference type="ARBA" id="ARBA00001947"/>
    </source>
</evidence>
<comment type="catalytic activity">
    <reaction evidence="7">
        <text>L-methionyl-[protein] + [thioredoxin]-disulfide + H2O = L-methionyl-(R)-S-oxide-[protein] + [thioredoxin]-dithiol</text>
        <dbReference type="Rhea" id="RHEA:24164"/>
        <dbReference type="Rhea" id="RHEA-COMP:10698"/>
        <dbReference type="Rhea" id="RHEA-COMP:10700"/>
        <dbReference type="Rhea" id="RHEA-COMP:12313"/>
        <dbReference type="Rhea" id="RHEA-COMP:12314"/>
        <dbReference type="ChEBI" id="CHEBI:15377"/>
        <dbReference type="ChEBI" id="CHEBI:16044"/>
        <dbReference type="ChEBI" id="CHEBI:29950"/>
        <dbReference type="ChEBI" id="CHEBI:45764"/>
        <dbReference type="ChEBI" id="CHEBI:50058"/>
        <dbReference type="EC" id="1.8.4.12"/>
    </reaction>
</comment>
<evidence type="ECO:0000256" key="2">
    <source>
        <dbReference type="ARBA" id="ARBA00007174"/>
    </source>
</evidence>
<evidence type="ECO:0000313" key="9">
    <source>
        <dbReference type="EMBL" id="ACF43383.1"/>
    </source>
</evidence>
<dbReference type="GO" id="GO:0005737">
    <property type="term" value="C:cytoplasm"/>
    <property type="evidence" value="ECO:0007669"/>
    <property type="project" value="TreeGrafter"/>
</dbReference>
<dbReference type="GO" id="GO:0030091">
    <property type="term" value="P:protein repair"/>
    <property type="evidence" value="ECO:0007669"/>
    <property type="project" value="InterPro"/>
</dbReference>
<evidence type="ECO:0000259" key="8">
    <source>
        <dbReference type="PROSITE" id="PS51790"/>
    </source>
</evidence>
<keyword evidence="10" id="KW-1185">Reference proteome</keyword>
<dbReference type="Proteomes" id="UP000002724">
    <property type="component" value="Chromosome"/>
</dbReference>